<feature type="compositionally biased region" description="Basic and acidic residues" evidence="1">
    <location>
        <begin position="795"/>
        <end position="812"/>
    </location>
</feature>
<feature type="compositionally biased region" description="Acidic residues" evidence="1">
    <location>
        <begin position="125"/>
        <end position="142"/>
    </location>
</feature>
<feature type="compositionally biased region" description="Low complexity" evidence="1">
    <location>
        <begin position="414"/>
        <end position="434"/>
    </location>
</feature>
<feature type="region of interest" description="Disordered" evidence="1">
    <location>
        <begin position="1"/>
        <end position="57"/>
    </location>
</feature>
<feature type="region of interest" description="Disordered" evidence="1">
    <location>
        <begin position="527"/>
        <end position="546"/>
    </location>
</feature>
<proteinExistence type="predicted"/>
<feature type="compositionally biased region" description="Low complexity" evidence="1">
    <location>
        <begin position="527"/>
        <end position="537"/>
    </location>
</feature>
<feature type="region of interest" description="Disordered" evidence="1">
    <location>
        <begin position="587"/>
        <end position="629"/>
    </location>
</feature>
<name>A0ABR1IZT1_9AGAR</name>
<feature type="compositionally biased region" description="Basic and acidic residues" evidence="1">
    <location>
        <begin position="1010"/>
        <end position="1024"/>
    </location>
</feature>
<evidence type="ECO:0008006" key="4">
    <source>
        <dbReference type="Google" id="ProtNLM"/>
    </source>
</evidence>
<gene>
    <name evidence="2" type="ORF">VKT23_016178</name>
</gene>
<evidence type="ECO:0000313" key="3">
    <source>
        <dbReference type="Proteomes" id="UP001498398"/>
    </source>
</evidence>
<feature type="compositionally biased region" description="Polar residues" evidence="1">
    <location>
        <begin position="849"/>
        <end position="867"/>
    </location>
</feature>
<dbReference type="Proteomes" id="UP001498398">
    <property type="component" value="Unassembled WGS sequence"/>
</dbReference>
<feature type="compositionally biased region" description="Basic and acidic residues" evidence="1">
    <location>
        <begin position="1"/>
        <end position="16"/>
    </location>
</feature>
<accession>A0ABR1IZT1</accession>
<reference evidence="2 3" key="1">
    <citation type="submission" date="2024-01" db="EMBL/GenBank/DDBJ databases">
        <title>A draft genome for the cacao thread blight pathogen Marasmiellus scandens.</title>
        <authorList>
            <person name="Baruah I.K."/>
            <person name="Leung J."/>
            <person name="Bukari Y."/>
            <person name="Amoako-Attah I."/>
            <person name="Meinhardt L.W."/>
            <person name="Bailey B.A."/>
            <person name="Cohen S.P."/>
        </authorList>
    </citation>
    <scope>NUCLEOTIDE SEQUENCE [LARGE SCALE GENOMIC DNA]</scope>
    <source>
        <strain evidence="2 3">GH-19</strain>
    </source>
</reference>
<evidence type="ECO:0000313" key="2">
    <source>
        <dbReference type="EMBL" id="KAK7442206.1"/>
    </source>
</evidence>
<comment type="caution">
    <text evidence="2">The sequence shown here is derived from an EMBL/GenBank/DDBJ whole genome shotgun (WGS) entry which is preliminary data.</text>
</comment>
<feature type="region of interest" description="Disordered" evidence="1">
    <location>
        <begin position="480"/>
        <end position="513"/>
    </location>
</feature>
<evidence type="ECO:0000256" key="1">
    <source>
        <dbReference type="SAM" id="MobiDB-lite"/>
    </source>
</evidence>
<feature type="compositionally biased region" description="Basic and acidic residues" evidence="1">
    <location>
        <begin position="733"/>
        <end position="746"/>
    </location>
</feature>
<dbReference type="EMBL" id="JBANRG010000059">
    <property type="protein sequence ID" value="KAK7442206.1"/>
    <property type="molecule type" value="Genomic_DNA"/>
</dbReference>
<feature type="compositionally biased region" description="Low complexity" evidence="1">
    <location>
        <begin position="816"/>
        <end position="826"/>
    </location>
</feature>
<feature type="region of interest" description="Disordered" evidence="1">
    <location>
        <begin position="881"/>
        <end position="1032"/>
    </location>
</feature>
<feature type="compositionally biased region" description="Basic residues" evidence="1">
    <location>
        <begin position="887"/>
        <end position="905"/>
    </location>
</feature>
<feature type="compositionally biased region" description="Polar residues" evidence="1">
    <location>
        <begin position="917"/>
        <end position="933"/>
    </location>
</feature>
<organism evidence="2 3">
    <name type="scientific">Marasmiellus scandens</name>
    <dbReference type="NCBI Taxonomy" id="2682957"/>
    <lineage>
        <taxon>Eukaryota</taxon>
        <taxon>Fungi</taxon>
        <taxon>Dikarya</taxon>
        <taxon>Basidiomycota</taxon>
        <taxon>Agaricomycotina</taxon>
        <taxon>Agaricomycetes</taxon>
        <taxon>Agaricomycetidae</taxon>
        <taxon>Agaricales</taxon>
        <taxon>Marasmiineae</taxon>
        <taxon>Omphalotaceae</taxon>
        <taxon>Marasmiellus</taxon>
    </lineage>
</organism>
<feature type="compositionally biased region" description="Basic and acidic residues" evidence="1">
    <location>
        <begin position="964"/>
        <end position="973"/>
    </location>
</feature>
<feature type="compositionally biased region" description="Low complexity" evidence="1">
    <location>
        <begin position="480"/>
        <end position="495"/>
    </location>
</feature>
<feature type="region of interest" description="Disordered" evidence="1">
    <location>
        <begin position="123"/>
        <end position="142"/>
    </location>
</feature>
<feature type="region of interest" description="Disordered" evidence="1">
    <location>
        <begin position="705"/>
        <end position="867"/>
    </location>
</feature>
<sequence>MRQRKEKDGVRVHVEEVGSGPEDEQDQVVQQVSVEAEAPPSPSPARSGSASGYDSERTLDLDDLGLNLQVYGAPLERMVGFDYIGSGWNSDEGTEGEEEVEDKADLLEALQKACQEARFQHVDSDYEEESVDSEYGWDSDSDSDITSVGYDELDFEGLIDELESPTLFRPNSYSTVSLPPPYPPLTLLPLSSSSSTLLLLLALNDSSLRVDPWNPIPRILCAVDKSLDTDAAQAGETIFLFLKHLVPFEPFVSSPSTSISSEAPLAIVNSPQTLSQWIDFCRQILEGLVFLHENGVVHGGFGDGDEYEGKTESRMQIPLFMMDISSDPEAVEVFFADDLSSTSCPSPVGTGLGAKAVPARLLPCTAGLPSKTTRKSGLTFNRATYPVKYYFTNLEKAVKVQDIHSYSAQRRTGSPSSFRSSSPSSSPSYSPAEKSSSHQNEGVYTSALTDSPISETRGLGLGLPPKQKLGPSLGLIRSQSSSFVASSPSSKSMSSLPGMTRSKSQQGATRQRIASSPLSFTALENANAAAASPPSSASHDKDKPRDRRRTKLLTKLGHPLFLADVQALGALFERKVFPFVKSLESASGAGDKETAVEDEEEGKSAGKEGERERRETVTSGTLAAESKDLEELRRSLTAPSQFPTTSTTAPPTITSLLTTLVQHMKSGTLTSEESRVFWEEGVWETLRQGGIKAELESEVESKFIEKEESVSVSTSDGGNALSRHVEDMQGEQKAVEEDQVRDERRPSIVIDLTEDLDEAPSPPPVPLSPSRRGSVQDELEDLVRKVEDEEDETKETDGATKEMEMEKRDGKQKQVGLGRPPVGSRSGPPPPSSLTSYRMQVRAPGPMRRTTSNPTTVQALLQQRQGSSTIPLSQYLSSQNQLTSVSYHRHQHGQHVHHGHHHQRRPPPPNSTPRTGHTPSGSWDSEDPNNTPIKLQLVGSDAEGNAIVGESGASPLSSTGFGGQKEKSKETQRLRPRNHHRRRTTSALSSFVPASASTSVSSGFVAGFRPVEDDGHVPKNEHRMGYAGRQMK</sequence>
<feature type="region of interest" description="Disordered" evidence="1">
    <location>
        <begin position="406"/>
        <end position="443"/>
    </location>
</feature>
<feature type="compositionally biased region" description="Basic residues" evidence="1">
    <location>
        <begin position="974"/>
        <end position="984"/>
    </location>
</feature>
<feature type="compositionally biased region" description="Low complexity" evidence="1">
    <location>
        <begin position="27"/>
        <end position="52"/>
    </location>
</feature>
<feature type="compositionally biased region" description="Polar residues" evidence="1">
    <location>
        <begin position="501"/>
        <end position="513"/>
    </location>
</feature>
<keyword evidence="3" id="KW-1185">Reference proteome</keyword>
<feature type="compositionally biased region" description="Basic and acidic residues" evidence="1">
    <location>
        <begin position="602"/>
        <end position="616"/>
    </location>
</feature>
<protein>
    <recommendedName>
        <fullName evidence="4">Protein kinase domain-containing protein</fullName>
    </recommendedName>
</protein>